<dbReference type="RefSeq" id="WP_162656719.1">
    <property type="nucleotide sequence ID" value="NZ_LR593887.1"/>
</dbReference>
<dbReference type="EMBL" id="LR586016">
    <property type="protein sequence ID" value="VIP01524.1"/>
    <property type="molecule type" value="Genomic_DNA"/>
</dbReference>
<evidence type="ECO:0000313" key="1">
    <source>
        <dbReference type="EMBL" id="VIP01524.1"/>
    </source>
</evidence>
<keyword evidence="2" id="KW-1185">Reference proteome</keyword>
<proteinExistence type="predicted"/>
<organism evidence="1">
    <name type="scientific">Tuwongella immobilis</name>
    <dbReference type="NCBI Taxonomy" id="692036"/>
    <lineage>
        <taxon>Bacteria</taxon>
        <taxon>Pseudomonadati</taxon>
        <taxon>Planctomycetota</taxon>
        <taxon>Planctomycetia</taxon>
        <taxon>Gemmatales</taxon>
        <taxon>Gemmataceae</taxon>
        <taxon>Tuwongella</taxon>
    </lineage>
</organism>
<protein>
    <submittedName>
        <fullName evidence="1">Uncharacterized protein</fullName>
    </submittedName>
</protein>
<reference evidence="1" key="1">
    <citation type="submission" date="2019-04" db="EMBL/GenBank/DDBJ databases">
        <authorList>
            <consortium name="Science for Life Laboratories"/>
        </authorList>
    </citation>
    <scope>NUCLEOTIDE SEQUENCE</scope>
    <source>
        <strain evidence="1">MBLW1</strain>
    </source>
</reference>
<gene>
    <name evidence="1" type="ORF">GMBLW1_24360</name>
</gene>
<name>A0A6C2YJI0_9BACT</name>
<evidence type="ECO:0000313" key="2">
    <source>
        <dbReference type="Proteomes" id="UP000464378"/>
    </source>
</evidence>
<dbReference type="Proteomes" id="UP000464378">
    <property type="component" value="Chromosome"/>
</dbReference>
<accession>A0A6C2YJI0</accession>
<dbReference type="InParanoid" id="A0A6C2YJI0"/>
<dbReference type="AlphaFoldDB" id="A0A6C2YJI0"/>
<dbReference type="EMBL" id="LR593887">
    <property type="protein sequence ID" value="VTR98664.1"/>
    <property type="molecule type" value="Genomic_DNA"/>
</dbReference>
<dbReference type="KEGG" id="tim:GMBLW1_24360"/>
<sequence>MSASIELCFITPDSILNFEQGILKLNGFVSVFKKDCYLLGPDEFGIWDITGLPTNFDEPEMNGIQKALSKYQSFSFQIESVLGYSHDFLIVRAPTFNHLSWCTSQKWLQMLLPSELNQFWELCGEFGTHLRAAYCFISVNFPIQGDWIQKIINNLAIPISIHFEEGVALVLHHPDLGGKPIRHESLLAPSSSVGGYLIQYSTICQWRGGSIP</sequence>